<dbReference type="Gene3D" id="2.40.110.10">
    <property type="entry name" value="Butyryl-CoA Dehydrogenase, subunit A, domain 2"/>
    <property type="match status" value="1"/>
</dbReference>
<keyword evidence="4 6" id="KW-0274">FAD</keyword>
<dbReference type="InterPro" id="IPR009075">
    <property type="entry name" value="AcylCo_DH/oxidase_C"/>
</dbReference>
<dbReference type="InterPro" id="IPR046373">
    <property type="entry name" value="Acyl-CoA_Oxase/DH_mid-dom_sf"/>
</dbReference>
<feature type="domain" description="Acyl-CoA dehydrogenase/oxidase N-terminal" evidence="9">
    <location>
        <begin position="5"/>
        <end position="116"/>
    </location>
</feature>
<dbReference type="PANTHER" id="PTHR43884:SF12">
    <property type="entry name" value="ISOVALERYL-COA DEHYDROGENASE, MITOCHONDRIAL-RELATED"/>
    <property type="match status" value="1"/>
</dbReference>
<evidence type="ECO:0000259" key="9">
    <source>
        <dbReference type="Pfam" id="PF02771"/>
    </source>
</evidence>
<accession>A0A8J6MZ43</accession>
<comment type="similarity">
    <text evidence="2 6">Belongs to the acyl-CoA dehydrogenase family.</text>
</comment>
<reference evidence="10 11" key="1">
    <citation type="submission" date="2020-08" db="EMBL/GenBank/DDBJ databases">
        <title>Bridging the membrane lipid divide: bacteria of the FCB group superphylum have the potential to synthesize archaeal ether lipids.</title>
        <authorList>
            <person name="Villanueva L."/>
            <person name="Von Meijenfeldt F.A.B."/>
            <person name="Westbye A.B."/>
            <person name="Yadav S."/>
            <person name="Hopmans E.C."/>
            <person name="Dutilh B.E."/>
            <person name="Sinninghe Damste J.S."/>
        </authorList>
    </citation>
    <scope>NUCLEOTIDE SEQUENCE [LARGE SCALE GENOMIC DNA]</scope>
    <source>
        <strain evidence="10">NIOZ-UU27</strain>
    </source>
</reference>
<dbReference type="InterPro" id="IPR037069">
    <property type="entry name" value="AcylCoA_DH/ox_N_sf"/>
</dbReference>
<dbReference type="Pfam" id="PF02770">
    <property type="entry name" value="Acyl-CoA_dh_M"/>
    <property type="match status" value="1"/>
</dbReference>
<dbReference type="InterPro" id="IPR013786">
    <property type="entry name" value="AcylCoA_DH/ox_N"/>
</dbReference>
<dbReference type="InterPro" id="IPR009100">
    <property type="entry name" value="AcylCoA_DH/oxidase_NM_dom_sf"/>
</dbReference>
<sequence length="379" mass="41468">MIGLSAEQKMIFATVKGIVQEKIQPRAAEIDERAEFPWDTVRIFAENGILAPLLPEKYGGIGLDYLTFSMILEEISKVCASSALILIAQADGMLPILFAGSEALKEKYLPGLAKGKLAGFAATEPGAGSDILSMKTRAVRKGDVYVLNGQKCFITNGSIADVLTVYAFTDPEKGSKGITAFVMEKDSKGLNYGKNENKMGMRGCVNSQLFFEDMEISAENIIGHEGKGIANMMPALDTSRLFSASQAVGLAQGAINEAVKYARERVQFGKPIADLQAIQFMIADMVANTEAARLLTYQAARYLDRKESRFVRKSCAMAKFVASDNAMKVTTDAVQVLGGYGYMKDYPVERMMRDAKLIQIYTGTNQIMRLVAAREIFQE</sequence>
<dbReference type="AlphaFoldDB" id="A0A8J6MZ43"/>
<dbReference type="Pfam" id="PF02771">
    <property type="entry name" value="Acyl-CoA_dh_N"/>
    <property type="match status" value="1"/>
</dbReference>
<dbReference type="InterPro" id="IPR006089">
    <property type="entry name" value="Acyl-CoA_DH_CS"/>
</dbReference>
<dbReference type="SUPFAM" id="SSF47203">
    <property type="entry name" value="Acyl-CoA dehydrogenase C-terminal domain-like"/>
    <property type="match status" value="1"/>
</dbReference>
<feature type="domain" description="Acyl-CoA oxidase/dehydrogenase middle" evidence="8">
    <location>
        <begin position="119"/>
        <end position="214"/>
    </location>
</feature>
<evidence type="ECO:0000313" key="10">
    <source>
        <dbReference type="EMBL" id="MBC8176906.1"/>
    </source>
</evidence>
<comment type="caution">
    <text evidence="10">The sequence shown here is derived from an EMBL/GenBank/DDBJ whole genome shotgun (WGS) entry which is preliminary data.</text>
</comment>
<dbReference type="FunFam" id="2.40.110.10:FF:000001">
    <property type="entry name" value="Acyl-CoA dehydrogenase, mitochondrial"/>
    <property type="match status" value="1"/>
</dbReference>
<dbReference type="EMBL" id="JACNJD010000174">
    <property type="protein sequence ID" value="MBC8176906.1"/>
    <property type="molecule type" value="Genomic_DNA"/>
</dbReference>
<dbReference type="Pfam" id="PF00441">
    <property type="entry name" value="Acyl-CoA_dh_1"/>
    <property type="match status" value="1"/>
</dbReference>
<dbReference type="Proteomes" id="UP000650524">
    <property type="component" value="Unassembled WGS sequence"/>
</dbReference>
<dbReference type="InterPro" id="IPR036250">
    <property type="entry name" value="AcylCo_DH-like_C"/>
</dbReference>
<dbReference type="PIRSF" id="PIRSF016578">
    <property type="entry name" value="HsaA"/>
    <property type="match status" value="1"/>
</dbReference>
<gene>
    <name evidence="10" type="ORF">H8E19_05830</name>
</gene>
<keyword evidence="5 6" id="KW-0560">Oxidoreductase</keyword>
<name>A0A8J6MZ43_9DELT</name>
<dbReference type="InterPro" id="IPR006091">
    <property type="entry name" value="Acyl-CoA_Oxase/DH_mid-dom"/>
</dbReference>
<dbReference type="FunFam" id="1.20.140.10:FF:000004">
    <property type="entry name" value="Acyl-CoA dehydrogenase FadE25"/>
    <property type="match status" value="1"/>
</dbReference>
<evidence type="ECO:0000256" key="1">
    <source>
        <dbReference type="ARBA" id="ARBA00001974"/>
    </source>
</evidence>
<organism evidence="10 11">
    <name type="scientific">Candidatus Desulfacyla euxinica</name>
    <dbReference type="NCBI Taxonomy" id="2841693"/>
    <lineage>
        <taxon>Bacteria</taxon>
        <taxon>Deltaproteobacteria</taxon>
        <taxon>Candidatus Desulfacyla</taxon>
    </lineage>
</organism>
<evidence type="ECO:0000256" key="3">
    <source>
        <dbReference type="ARBA" id="ARBA00022630"/>
    </source>
</evidence>
<protein>
    <submittedName>
        <fullName evidence="10">Acyl-CoA dehydrogenase family protein</fullName>
    </submittedName>
</protein>
<dbReference type="SUPFAM" id="SSF56645">
    <property type="entry name" value="Acyl-CoA dehydrogenase NM domain-like"/>
    <property type="match status" value="1"/>
</dbReference>
<dbReference type="GO" id="GO:0003995">
    <property type="term" value="F:acyl-CoA dehydrogenase activity"/>
    <property type="evidence" value="ECO:0007669"/>
    <property type="project" value="InterPro"/>
</dbReference>
<evidence type="ECO:0000256" key="4">
    <source>
        <dbReference type="ARBA" id="ARBA00022827"/>
    </source>
</evidence>
<evidence type="ECO:0000256" key="6">
    <source>
        <dbReference type="RuleBase" id="RU362125"/>
    </source>
</evidence>
<dbReference type="Gene3D" id="1.10.540.10">
    <property type="entry name" value="Acyl-CoA dehydrogenase/oxidase, N-terminal domain"/>
    <property type="match status" value="1"/>
</dbReference>
<evidence type="ECO:0000259" key="7">
    <source>
        <dbReference type="Pfam" id="PF00441"/>
    </source>
</evidence>
<feature type="domain" description="Acyl-CoA dehydrogenase/oxidase C-terminal" evidence="7">
    <location>
        <begin position="226"/>
        <end position="376"/>
    </location>
</feature>
<evidence type="ECO:0000256" key="5">
    <source>
        <dbReference type="ARBA" id="ARBA00023002"/>
    </source>
</evidence>
<dbReference type="GO" id="GO:0050660">
    <property type="term" value="F:flavin adenine dinucleotide binding"/>
    <property type="evidence" value="ECO:0007669"/>
    <property type="project" value="InterPro"/>
</dbReference>
<comment type="cofactor">
    <cofactor evidence="1 6">
        <name>FAD</name>
        <dbReference type="ChEBI" id="CHEBI:57692"/>
    </cofactor>
</comment>
<evidence type="ECO:0000259" key="8">
    <source>
        <dbReference type="Pfam" id="PF02770"/>
    </source>
</evidence>
<keyword evidence="3 6" id="KW-0285">Flavoprotein</keyword>
<evidence type="ECO:0000256" key="2">
    <source>
        <dbReference type="ARBA" id="ARBA00009347"/>
    </source>
</evidence>
<dbReference type="PROSITE" id="PS00073">
    <property type="entry name" value="ACYL_COA_DH_2"/>
    <property type="match status" value="1"/>
</dbReference>
<evidence type="ECO:0000313" key="11">
    <source>
        <dbReference type="Proteomes" id="UP000650524"/>
    </source>
</evidence>
<dbReference type="Gene3D" id="1.20.140.10">
    <property type="entry name" value="Butyryl-CoA Dehydrogenase, subunit A, domain 3"/>
    <property type="match status" value="1"/>
</dbReference>
<dbReference type="PANTHER" id="PTHR43884">
    <property type="entry name" value="ACYL-COA DEHYDROGENASE"/>
    <property type="match status" value="1"/>
</dbReference>
<proteinExistence type="inferred from homology"/>